<evidence type="ECO:0000256" key="5">
    <source>
        <dbReference type="ARBA" id="ARBA00022692"/>
    </source>
</evidence>
<reference evidence="14 15" key="1">
    <citation type="submission" date="2012-09" db="EMBL/GenBank/DDBJ databases">
        <title>Genome Sequence of Bacillus sp. DW5-4.</title>
        <authorList>
            <person name="Lai Q."/>
            <person name="Liu Y."/>
            <person name="Shao Z."/>
        </authorList>
    </citation>
    <scope>NUCLEOTIDE SEQUENCE [LARGE SCALE GENOMIC DNA]</scope>
    <source>
        <strain evidence="14 15">DW5-4</strain>
    </source>
</reference>
<evidence type="ECO:0000256" key="11">
    <source>
        <dbReference type="SAM" id="Phobius"/>
    </source>
</evidence>
<dbReference type="Gene3D" id="3.40.50.300">
    <property type="entry name" value="P-loop containing nucleotide triphosphate hydrolases"/>
    <property type="match status" value="1"/>
</dbReference>
<dbReference type="GO" id="GO:0005886">
    <property type="term" value="C:plasma membrane"/>
    <property type="evidence" value="ECO:0007669"/>
    <property type="project" value="UniProtKB-SubCell"/>
</dbReference>
<dbReference type="FunFam" id="3.40.50.300:FF:000221">
    <property type="entry name" value="Multidrug ABC transporter ATP-binding protein"/>
    <property type="match status" value="1"/>
</dbReference>
<dbReference type="InterPro" id="IPR036640">
    <property type="entry name" value="ABC1_TM_sf"/>
</dbReference>
<dbReference type="SUPFAM" id="SSF90123">
    <property type="entry name" value="ABC transporter transmembrane region"/>
    <property type="match status" value="1"/>
</dbReference>
<organism evidence="14 15">
    <name type="scientific">Bacillus zhangzhouensis</name>
    <dbReference type="NCBI Taxonomy" id="1178540"/>
    <lineage>
        <taxon>Bacteria</taxon>
        <taxon>Bacillati</taxon>
        <taxon>Bacillota</taxon>
        <taxon>Bacilli</taxon>
        <taxon>Bacillales</taxon>
        <taxon>Bacillaceae</taxon>
        <taxon>Bacillus</taxon>
    </lineage>
</organism>
<dbReference type="FunFam" id="1.20.1560.10:FF:000011">
    <property type="entry name" value="Multidrug ABC transporter ATP-binding protein"/>
    <property type="match status" value="1"/>
</dbReference>
<evidence type="ECO:0000259" key="12">
    <source>
        <dbReference type="PROSITE" id="PS50893"/>
    </source>
</evidence>
<dbReference type="GO" id="GO:0016887">
    <property type="term" value="F:ATP hydrolysis activity"/>
    <property type="evidence" value="ECO:0007669"/>
    <property type="project" value="InterPro"/>
</dbReference>
<dbReference type="InterPro" id="IPR027417">
    <property type="entry name" value="P-loop_NTPase"/>
</dbReference>
<dbReference type="Pfam" id="PF00005">
    <property type="entry name" value="ABC_tran"/>
    <property type="match status" value="1"/>
</dbReference>
<dbReference type="PANTHER" id="PTHR43394:SF1">
    <property type="entry name" value="ATP-BINDING CASSETTE SUB-FAMILY B MEMBER 10, MITOCHONDRIAL"/>
    <property type="match status" value="1"/>
</dbReference>
<protein>
    <submittedName>
        <fullName evidence="14">Multidrug ABC transporter ATP-binding protein</fullName>
    </submittedName>
</protein>
<dbReference type="InterPro" id="IPR003593">
    <property type="entry name" value="AAA+_ATPase"/>
</dbReference>
<feature type="transmembrane region" description="Helical" evidence="11">
    <location>
        <begin position="57"/>
        <end position="79"/>
    </location>
</feature>
<name>A0A081LAU6_9BACI</name>
<feature type="transmembrane region" description="Helical" evidence="11">
    <location>
        <begin position="157"/>
        <end position="179"/>
    </location>
</feature>
<dbReference type="InterPro" id="IPR003439">
    <property type="entry name" value="ABC_transporter-like_ATP-bd"/>
</dbReference>
<evidence type="ECO:0000313" key="14">
    <source>
        <dbReference type="EMBL" id="KEP26372.1"/>
    </source>
</evidence>
<comment type="subcellular location">
    <subcellularLocation>
        <location evidence="1">Cell membrane</location>
        <topology evidence="1">Multi-pass membrane protein</topology>
    </subcellularLocation>
</comment>
<sequence length="585" mass="66271">MFSVFAKLGWFFKQEWRRYTIAITLLLIVNVFEMLPPRYLGQAVDDIRSGQFTTSSIVFYVTIFCLLGVIVYTLTYFWMYQLFGGANVMERVMRGKLMRHLLKMTPTFYEKKKTGNLMALGTNDLNAVALTTGFGVLTLVDSTAYMLMIFFTMGLTISWKLTLMAIIPMPLMAILIAFYGSKIHERFTVAQDAFGDMNDRVLESVAGVRVIRSFVQEKQDVERFRQMTDDVFQKNMRVAIIDSLFEPTVKLLVGISYLIGIGYGAYLVFQSDLTIGELVAFNVYLGMMIWPMFAIGELINIMQRGNASLDRLNHTLSYKPDVTDTAQPKTLQEPGDIQFDQVTFRYPTSSKDNLVDVSFTVRKGQTIGITGKTGSGKTTIVKQLLRQYPPGDGQIFLSGVPIQEIELDQLFQWIGYVPQDHILFSKSVEENMRFGHMEAKQNELAQAIKDAYFEKDLRLLPEGLETMVGEKGVALSGGQKQRISIARALLIDPDILILDDSLSAVDAKTETAILENLRQNRHGKTTFITTHRLSAVEHADLILVMEEGRIVQKGTHQELIQQDGWYKEQFLRQQLTNQLEGGDEA</sequence>
<dbReference type="EMBL" id="JOTP01000010">
    <property type="protein sequence ID" value="KEP26372.1"/>
    <property type="molecule type" value="Genomic_DNA"/>
</dbReference>
<dbReference type="SMART" id="SM00382">
    <property type="entry name" value="AAA"/>
    <property type="match status" value="1"/>
</dbReference>
<keyword evidence="7 14" id="KW-0067">ATP-binding</keyword>
<dbReference type="GO" id="GO:0005524">
    <property type="term" value="F:ATP binding"/>
    <property type="evidence" value="ECO:0007669"/>
    <property type="project" value="UniProtKB-KW"/>
</dbReference>
<keyword evidence="8 11" id="KW-1133">Transmembrane helix</keyword>
<dbReference type="PROSITE" id="PS50893">
    <property type="entry name" value="ABC_TRANSPORTER_2"/>
    <property type="match status" value="1"/>
</dbReference>
<dbReference type="SUPFAM" id="SSF52540">
    <property type="entry name" value="P-loop containing nucleoside triphosphate hydrolases"/>
    <property type="match status" value="1"/>
</dbReference>
<dbReference type="RefSeq" id="WP_034321552.1">
    <property type="nucleotide sequence ID" value="NZ_JOTP01000010.1"/>
</dbReference>
<dbReference type="InterPro" id="IPR017871">
    <property type="entry name" value="ABC_transporter-like_CS"/>
</dbReference>
<dbReference type="Proteomes" id="UP000028091">
    <property type="component" value="Unassembled WGS sequence"/>
</dbReference>
<feature type="transmembrane region" description="Helical" evidence="11">
    <location>
        <begin position="281"/>
        <end position="301"/>
    </location>
</feature>
<keyword evidence="6" id="KW-0547">Nucleotide-binding</keyword>
<evidence type="ECO:0000259" key="13">
    <source>
        <dbReference type="PROSITE" id="PS50929"/>
    </source>
</evidence>
<keyword evidence="9 11" id="KW-0472">Membrane</keyword>
<dbReference type="PANTHER" id="PTHR43394">
    <property type="entry name" value="ATP-DEPENDENT PERMEASE MDL1, MITOCHONDRIAL"/>
    <property type="match status" value="1"/>
</dbReference>
<dbReference type="CDD" id="cd18541">
    <property type="entry name" value="ABC_6TM_TmrB_like"/>
    <property type="match status" value="1"/>
</dbReference>
<accession>A0A081LAU6</accession>
<evidence type="ECO:0000313" key="15">
    <source>
        <dbReference type="Proteomes" id="UP000028091"/>
    </source>
</evidence>
<dbReference type="PROSITE" id="PS50929">
    <property type="entry name" value="ABC_TM1F"/>
    <property type="match status" value="1"/>
</dbReference>
<feature type="transmembrane region" description="Helical" evidence="11">
    <location>
        <begin position="20"/>
        <end position="37"/>
    </location>
</feature>
<evidence type="ECO:0000256" key="3">
    <source>
        <dbReference type="ARBA" id="ARBA00022448"/>
    </source>
</evidence>
<keyword evidence="5 11" id="KW-0812">Transmembrane</keyword>
<evidence type="ECO:0000256" key="1">
    <source>
        <dbReference type="ARBA" id="ARBA00004651"/>
    </source>
</evidence>
<keyword evidence="4" id="KW-1003">Cell membrane</keyword>
<dbReference type="OrthoDB" id="9770415at2"/>
<dbReference type="Gene3D" id="1.20.1560.10">
    <property type="entry name" value="ABC transporter type 1, transmembrane domain"/>
    <property type="match status" value="1"/>
</dbReference>
<dbReference type="AlphaFoldDB" id="A0A081LAU6"/>
<evidence type="ECO:0000256" key="10">
    <source>
        <dbReference type="ARBA" id="ARBA00023251"/>
    </source>
</evidence>
<evidence type="ECO:0000256" key="6">
    <source>
        <dbReference type="ARBA" id="ARBA00022741"/>
    </source>
</evidence>
<comment type="similarity">
    <text evidence="2">Belongs to the ABC transporter superfamily.</text>
</comment>
<feature type="transmembrane region" description="Helical" evidence="11">
    <location>
        <begin position="127"/>
        <end position="151"/>
    </location>
</feature>
<evidence type="ECO:0000256" key="4">
    <source>
        <dbReference type="ARBA" id="ARBA00022475"/>
    </source>
</evidence>
<dbReference type="GO" id="GO:0046677">
    <property type="term" value="P:response to antibiotic"/>
    <property type="evidence" value="ECO:0007669"/>
    <property type="project" value="UniProtKB-KW"/>
</dbReference>
<feature type="domain" description="ABC transmembrane type-1" evidence="13">
    <location>
        <begin position="21"/>
        <end position="304"/>
    </location>
</feature>
<evidence type="ECO:0000256" key="2">
    <source>
        <dbReference type="ARBA" id="ARBA00005417"/>
    </source>
</evidence>
<evidence type="ECO:0000256" key="7">
    <source>
        <dbReference type="ARBA" id="ARBA00022840"/>
    </source>
</evidence>
<evidence type="ECO:0000256" key="8">
    <source>
        <dbReference type="ARBA" id="ARBA00022989"/>
    </source>
</evidence>
<gene>
    <name evidence="14" type="ORF">BA70_02245</name>
</gene>
<comment type="caution">
    <text evidence="14">The sequence shown here is derived from an EMBL/GenBank/DDBJ whole genome shotgun (WGS) entry which is preliminary data.</text>
</comment>
<feature type="domain" description="ABC transporter" evidence="12">
    <location>
        <begin position="337"/>
        <end position="572"/>
    </location>
</feature>
<feature type="transmembrane region" description="Helical" evidence="11">
    <location>
        <begin position="251"/>
        <end position="269"/>
    </location>
</feature>
<dbReference type="GO" id="GO:0015421">
    <property type="term" value="F:ABC-type oligopeptide transporter activity"/>
    <property type="evidence" value="ECO:0007669"/>
    <property type="project" value="TreeGrafter"/>
</dbReference>
<dbReference type="InterPro" id="IPR011527">
    <property type="entry name" value="ABC1_TM_dom"/>
</dbReference>
<keyword evidence="15" id="KW-1185">Reference proteome</keyword>
<dbReference type="eggNOG" id="COG1132">
    <property type="taxonomic scope" value="Bacteria"/>
</dbReference>
<keyword evidence="10" id="KW-0046">Antibiotic resistance</keyword>
<evidence type="ECO:0000256" key="9">
    <source>
        <dbReference type="ARBA" id="ARBA00023136"/>
    </source>
</evidence>
<dbReference type="InterPro" id="IPR039421">
    <property type="entry name" value="Type_1_exporter"/>
</dbReference>
<keyword evidence="3" id="KW-0813">Transport</keyword>
<proteinExistence type="inferred from homology"/>
<dbReference type="PROSITE" id="PS00211">
    <property type="entry name" value="ABC_TRANSPORTER_1"/>
    <property type="match status" value="1"/>
</dbReference>
<dbReference type="Pfam" id="PF00664">
    <property type="entry name" value="ABC_membrane"/>
    <property type="match status" value="1"/>
</dbReference>